<dbReference type="InterPro" id="IPR038078">
    <property type="entry name" value="PhoU-like_sf"/>
</dbReference>
<dbReference type="InterPro" id="IPR052912">
    <property type="entry name" value="UPF0111_domain"/>
</dbReference>
<organism evidence="2 3">
    <name type="scientific">Candidatus Merdivicinus excrementipullorum</name>
    <dbReference type="NCBI Taxonomy" id="2840867"/>
    <lineage>
        <taxon>Bacteria</taxon>
        <taxon>Bacillati</taxon>
        <taxon>Bacillota</taxon>
        <taxon>Clostridia</taxon>
        <taxon>Eubacteriales</taxon>
        <taxon>Oscillospiraceae</taxon>
        <taxon>Oscillospiraceae incertae sedis</taxon>
        <taxon>Candidatus Merdivicinus</taxon>
    </lineage>
</organism>
<sequence>MKMHKRCHYFDEFVRAVDYACQSAEILYTSLNRFEPENLEEMMKNLHNIEHTADVAKHKLIDELAHDLFVPLAREDILRLAQTIDDVTDSIEDVLMRVYMFNIQVIRPETLRFAELITQCCGRLKDIMKEFRDFRHSSTIGQHIIAVNTLEEEADRLYVETIRGIYCNRLDPVETIAWTETFNRMERCCDFCEHVANTVQTIMMKNT</sequence>
<dbReference type="Pfam" id="PF01865">
    <property type="entry name" value="PhoU_div"/>
    <property type="match status" value="1"/>
</dbReference>
<dbReference type="AlphaFoldDB" id="A0A9D1K168"/>
<dbReference type="PANTHER" id="PTHR37298:SF1">
    <property type="entry name" value="UPF0111 PROTEIN YKAA"/>
    <property type="match status" value="1"/>
</dbReference>
<protein>
    <submittedName>
        <fullName evidence="2">DUF47 family protein</fullName>
    </submittedName>
</protein>
<dbReference type="PANTHER" id="PTHR37298">
    <property type="entry name" value="UPF0111 PROTEIN YKAA"/>
    <property type="match status" value="1"/>
</dbReference>
<reference evidence="2" key="2">
    <citation type="journal article" date="2021" name="PeerJ">
        <title>Extensive microbial diversity within the chicken gut microbiome revealed by metagenomics and culture.</title>
        <authorList>
            <person name="Gilroy R."/>
            <person name="Ravi A."/>
            <person name="Getino M."/>
            <person name="Pursley I."/>
            <person name="Horton D.L."/>
            <person name="Alikhan N.F."/>
            <person name="Baker D."/>
            <person name="Gharbi K."/>
            <person name="Hall N."/>
            <person name="Watson M."/>
            <person name="Adriaenssens E.M."/>
            <person name="Foster-Nyarko E."/>
            <person name="Jarju S."/>
            <person name="Secka A."/>
            <person name="Antonio M."/>
            <person name="Oren A."/>
            <person name="Chaudhuri R.R."/>
            <person name="La Ragione R."/>
            <person name="Hildebrand F."/>
            <person name="Pallen M.J."/>
        </authorList>
    </citation>
    <scope>NUCLEOTIDE SEQUENCE</scope>
    <source>
        <strain evidence="2">CHK199-13235</strain>
    </source>
</reference>
<gene>
    <name evidence="2" type="ORF">IAB51_11850</name>
</gene>
<comment type="caution">
    <text evidence="2">The sequence shown here is derived from an EMBL/GenBank/DDBJ whole genome shotgun (WGS) entry which is preliminary data.</text>
</comment>
<comment type="similarity">
    <text evidence="1">Belongs to the UPF0111 family.</text>
</comment>
<proteinExistence type="inferred from homology"/>
<dbReference type="SUPFAM" id="SSF109755">
    <property type="entry name" value="PhoU-like"/>
    <property type="match status" value="1"/>
</dbReference>
<name>A0A9D1K168_9FIRM</name>
<evidence type="ECO:0000256" key="1">
    <source>
        <dbReference type="ARBA" id="ARBA00008591"/>
    </source>
</evidence>
<evidence type="ECO:0000313" key="3">
    <source>
        <dbReference type="Proteomes" id="UP000824002"/>
    </source>
</evidence>
<evidence type="ECO:0000313" key="2">
    <source>
        <dbReference type="EMBL" id="HIS77482.1"/>
    </source>
</evidence>
<dbReference type="EMBL" id="DVJP01000077">
    <property type="protein sequence ID" value="HIS77482.1"/>
    <property type="molecule type" value="Genomic_DNA"/>
</dbReference>
<dbReference type="Proteomes" id="UP000824002">
    <property type="component" value="Unassembled WGS sequence"/>
</dbReference>
<reference evidence="2" key="1">
    <citation type="submission" date="2020-10" db="EMBL/GenBank/DDBJ databases">
        <authorList>
            <person name="Gilroy R."/>
        </authorList>
    </citation>
    <scope>NUCLEOTIDE SEQUENCE</scope>
    <source>
        <strain evidence="2">CHK199-13235</strain>
    </source>
</reference>
<dbReference type="InterPro" id="IPR018445">
    <property type="entry name" value="Put_Phosphate_transp_reg"/>
</dbReference>
<dbReference type="Gene3D" id="1.20.58.220">
    <property type="entry name" value="Phosphate transport system protein phou homolog 2, domain 2"/>
    <property type="match status" value="1"/>
</dbReference>
<accession>A0A9D1K168</accession>